<dbReference type="Proteomes" id="UP001143910">
    <property type="component" value="Unassembled WGS sequence"/>
</dbReference>
<accession>A0ACC1MYU4</accession>
<evidence type="ECO:0000313" key="1">
    <source>
        <dbReference type="EMBL" id="KAJ2971328.1"/>
    </source>
</evidence>
<organism evidence="1 2">
    <name type="scientific">Zarea fungicola</name>
    <dbReference type="NCBI Taxonomy" id="93591"/>
    <lineage>
        <taxon>Eukaryota</taxon>
        <taxon>Fungi</taxon>
        <taxon>Dikarya</taxon>
        <taxon>Ascomycota</taxon>
        <taxon>Pezizomycotina</taxon>
        <taxon>Sordariomycetes</taxon>
        <taxon>Hypocreomycetidae</taxon>
        <taxon>Hypocreales</taxon>
        <taxon>Cordycipitaceae</taxon>
        <taxon>Zarea</taxon>
    </lineage>
</organism>
<reference evidence="1" key="1">
    <citation type="submission" date="2022-08" db="EMBL/GenBank/DDBJ databases">
        <title>Genome Sequence of Lecanicillium fungicola.</title>
        <authorList>
            <person name="Buettner E."/>
        </authorList>
    </citation>
    <scope>NUCLEOTIDE SEQUENCE</scope>
    <source>
        <strain evidence="1">Babe33</strain>
    </source>
</reference>
<evidence type="ECO:0000313" key="2">
    <source>
        <dbReference type="Proteomes" id="UP001143910"/>
    </source>
</evidence>
<gene>
    <name evidence="1" type="ORF">NQ176_g7746</name>
</gene>
<sequence length="833" mass="94862">MYQLKYRVQGHSPSLVAACRVRPTNARRVARFTTTHSRCAGRPAKKLSKIAKSAEQETLKQNDAAPAGEETKGRSAWTTLREKLQQATNKPRQSSSADSKTSTPKTAQRGNSAKSKQPKDPVNFDIIIPRKLKLKPIETPRPEIPKLSYGLDRVLFNEGVYRMQDNRTLVYNFDPYLASIMPVEEFDYDALKEYVTSSKDTKLRDLAKEHGKKYSGSTSSMTAILSHFHYLISGWRLPNFSHLSRSWEPESNNFTILTRGPAATFLKYDDGVYSIDSDKQYDNENILSMLGKSMEKLLTLPKEDFEKYKKTRSHQLTDEEKNAEEAYHFTTFGDFMMRSQLDAHDPRLPGSGVFDLKTRAVVSIRMDVQGHEKGVGYEIRKQFGEWESFEREYYDLIRSAFLKYSLQVRMGRMDGIFVAYHNTQRIFGFQYIPLSEMDHAIHGQQDTRLGDEEFKASLAIMNDLLERATKKYPKRSLRLHVETRPTNDPVTYFFVEPVSDEQMRSIQESNKKSVEQLREEINDLSRKEEAAETAAVAAAAADEEPKPEETEVADEEDVDQDAQNEVAWQEVMGRVSEAVESESLGIRSVRDAVQDALTHSGLLEGKTEAESEKHIAELVSALTAHSEEQRNLQTASEETVESQNGDASTPLRDLILRVTKGIDENTANLNEFQRMFAGLSEKSIYEDKREGEDKSEERAAQTTGDATEDKPNGERRELLGMYVTIRNKVDGKFVPRPEPLAHHSKWEVQYAVGELSDERAQRIYKQIKTRRKKILDTDADIRAESWHRMFAGSLPTLSKRGETYRAARTKQEESAGIRVAWERDYQSTSGASS</sequence>
<name>A0ACC1MYU4_9HYPO</name>
<keyword evidence="2" id="KW-1185">Reference proteome</keyword>
<proteinExistence type="predicted"/>
<comment type="caution">
    <text evidence="1">The sequence shown here is derived from an EMBL/GenBank/DDBJ whole genome shotgun (WGS) entry which is preliminary data.</text>
</comment>
<dbReference type="EMBL" id="JANJQO010001361">
    <property type="protein sequence ID" value="KAJ2971328.1"/>
    <property type="molecule type" value="Genomic_DNA"/>
</dbReference>
<protein>
    <submittedName>
        <fullName evidence="1">Uncharacterized protein</fullName>
    </submittedName>
</protein>